<dbReference type="PANTHER" id="PTHR21193:SF3">
    <property type="entry name" value="OXIDOREDUCTASE-LIKE DOMAIN-CONTAINING PROTEIN 1"/>
    <property type="match status" value="1"/>
</dbReference>
<comment type="caution">
    <text evidence="3">The sequence shown here is derived from an EMBL/GenBank/DDBJ whole genome shotgun (WGS) entry which is preliminary data.</text>
</comment>
<evidence type="ECO:0000259" key="2">
    <source>
        <dbReference type="Pfam" id="PF09791"/>
    </source>
</evidence>
<sequence length="313" mass="34163">MQAPRYLERGVHLCQPCLSRRAAHTAAPSRIRNTRGTLHTLQQQRRANSSQTPDKSATDSIYDDLTKTTPPPTSTTAQTALPQTERDEAIARARVVFGSRLAGPADRRRELDAAATKIAGVLVPPRPDEPDNCCMSGCVNCVWDRYRDEMEEWAAASAEARQRGQAQREREAAERVRTRGADGRGGAAVTMPGNVASSVDDDGGGSETNWVGGEGGRVDLFEEIPEQCWRGGRGRSVKSKSSVTFQVAVQSITAAEQKCFTYGCDEEEEGDLLGCACHDCGWNVLCNLWKKNKGEATSLEAFRKECLRSENAV</sequence>
<feature type="compositionally biased region" description="Low complexity" evidence="1">
    <location>
        <begin position="74"/>
        <end position="83"/>
    </location>
</feature>
<protein>
    <recommendedName>
        <fullName evidence="2">Oxidoreductase-like domain-containing protein</fullName>
    </recommendedName>
</protein>
<evidence type="ECO:0000256" key="1">
    <source>
        <dbReference type="SAM" id="MobiDB-lite"/>
    </source>
</evidence>
<feature type="domain" description="Oxidoreductase-like" evidence="2">
    <location>
        <begin position="118"/>
        <end position="161"/>
    </location>
</feature>
<dbReference type="InterPro" id="IPR019180">
    <property type="entry name" value="Oxidoreductase-like_N"/>
</dbReference>
<feature type="region of interest" description="Disordered" evidence="1">
    <location>
        <begin position="157"/>
        <end position="207"/>
    </location>
</feature>
<organism evidence="3 4">
    <name type="scientific">Carpinus fangiana</name>
    <dbReference type="NCBI Taxonomy" id="176857"/>
    <lineage>
        <taxon>Eukaryota</taxon>
        <taxon>Viridiplantae</taxon>
        <taxon>Streptophyta</taxon>
        <taxon>Embryophyta</taxon>
        <taxon>Tracheophyta</taxon>
        <taxon>Spermatophyta</taxon>
        <taxon>Magnoliopsida</taxon>
        <taxon>eudicotyledons</taxon>
        <taxon>Gunneridae</taxon>
        <taxon>Pentapetalae</taxon>
        <taxon>rosids</taxon>
        <taxon>fabids</taxon>
        <taxon>Fagales</taxon>
        <taxon>Betulaceae</taxon>
        <taxon>Carpinus</taxon>
    </lineage>
</organism>
<dbReference type="PANTHER" id="PTHR21193">
    <property type="entry name" value="OXIDOREDUCTASE-LIKE DOMAIN-CONTAINING PROTEIN 1"/>
    <property type="match status" value="1"/>
</dbReference>
<name>A0A5N6KR74_9ROSI</name>
<keyword evidence="4" id="KW-1185">Reference proteome</keyword>
<evidence type="ECO:0000313" key="3">
    <source>
        <dbReference type="EMBL" id="KAB8339020.1"/>
    </source>
</evidence>
<dbReference type="Proteomes" id="UP000327013">
    <property type="component" value="Unassembled WGS sequence"/>
</dbReference>
<evidence type="ECO:0000313" key="4">
    <source>
        <dbReference type="Proteomes" id="UP000327013"/>
    </source>
</evidence>
<gene>
    <name evidence="3" type="ORF">FH972_021959</name>
</gene>
<reference evidence="3 4" key="1">
    <citation type="submission" date="2019-06" db="EMBL/GenBank/DDBJ databases">
        <title>A chromosomal-level reference genome of Carpinus fangiana (Coryloideae, Betulaceae).</title>
        <authorList>
            <person name="Yang X."/>
            <person name="Wang Z."/>
            <person name="Zhang L."/>
            <person name="Hao G."/>
            <person name="Liu J."/>
            <person name="Yang Y."/>
        </authorList>
    </citation>
    <scope>NUCLEOTIDE SEQUENCE [LARGE SCALE GENOMIC DNA]</scope>
    <source>
        <strain evidence="3">Cfa_2016G</strain>
        <tissue evidence="3">Leaf</tissue>
    </source>
</reference>
<dbReference type="GO" id="GO:0005739">
    <property type="term" value="C:mitochondrion"/>
    <property type="evidence" value="ECO:0007669"/>
    <property type="project" value="TreeGrafter"/>
</dbReference>
<dbReference type="EMBL" id="VIBQ01000010">
    <property type="protein sequence ID" value="KAB8339020.1"/>
    <property type="molecule type" value="Genomic_DNA"/>
</dbReference>
<dbReference type="OrthoDB" id="549655at2759"/>
<proteinExistence type="predicted"/>
<dbReference type="AlphaFoldDB" id="A0A5N6KR74"/>
<accession>A0A5N6KR74</accession>
<feature type="region of interest" description="Disordered" evidence="1">
    <location>
        <begin position="22"/>
        <end position="87"/>
    </location>
</feature>
<dbReference type="InterPro" id="IPR039251">
    <property type="entry name" value="OXLD1"/>
</dbReference>
<feature type="compositionally biased region" description="Polar residues" evidence="1">
    <location>
        <begin position="34"/>
        <end position="59"/>
    </location>
</feature>
<feature type="compositionally biased region" description="Basic and acidic residues" evidence="1">
    <location>
        <begin position="160"/>
        <end position="182"/>
    </location>
</feature>
<dbReference type="Pfam" id="PF09791">
    <property type="entry name" value="Oxidored-like"/>
    <property type="match status" value="1"/>
</dbReference>